<organism evidence="1 2">
    <name type="scientific">Neurospora intermedia</name>
    <dbReference type="NCBI Taxonomy" id="5142"/>
    <lineage>
        <taxon>Eukaryota</taxon>
        <taxon>Fungi</taxon>
        <taxon>Dikarya</taxon>
        <taxon>Ascomycota</taxon>
        <taxon>Pezizomycotina</taxon>
        <taxon>Sordariomycetes</taxon>
        <taxon>Sordariomycetidae</taxon>
        <taxon>Sordariales</taxon>
        <taxon>Sordariaceae</taxon>
        <taxon>Neurospora</taxon>
    </lineage>
</organism>
<keyword evidence="2" id="KW-1185">Reference proteome</keyword>
<sequence length="63" mass="7685">MRGEERREICWPDRRIVGMSGCMRRYINYANGDEPLQALFGYEEWRWERLTALKREEYDPEGV</sequence>
<accession>A0ABR3DSA4</accession>
<comment type="caution">
    <text evidence="1">The sequence shown here is derived from an EMBL/GenBank/DDBJ whole genome shotgun (WGS) entry which is preliminary data.</text>
</comment>
<name>A0ABR3DSA4_NEUIN</name>
<evidence type="ECO:0000313" key="1">
    <source>
        <dbReference type="EMBL" id="KAL0475553.1"/>
    </source>
</evidence>
<protein>
    <submittedName>
        <fullName evidence="1">Uncharacterized protein</fullName>
    </submittedName>
</protein>
<evidence type="ECO:0000313" key="2">
    <source>
        <dbReference type="Proteomes" id="UP001451303"/>
    </source>
</evidence>
<dbReference type="EMBL" id="JAVLET010000001">
    <property type="protein sequence ID" value="KAL0475553.1"/>
    <property type="molecule type" value="Genomic_DNA"/>
</dbReference>
<dbReference type="Proteomes" id="UP001451303">
    <property type="component" value="Unassembled WGS sequence"/>
</dbReference>
<gene>
    <name evidence="1" type="ORF">QR685DRAFT_513077</name>
</gene>
<reference evidence="1 2" key="1">
    <citation type="submission" date="2023-09" db="EMBL/GenBank/DDBJ databases">
        <title>Multi-omics analysis of a traditional fermented food reveals byproduct-associated fungal strains for waste-to-food upcycling.</title>
        <authorList>
            <consortium name="Lawrence Berkeley National Laboratory"/>
            <person name="Rekdal V.M."/>
            <person name="Villalobos-Escobedo J.M."/>
            <person name="Rodriguez-Valeron N."/>
            <person name="Garcia M.O."/>
            <person name="Vasquez D.P."/>
            <person name="Damayanti I."/>
            <person name="Sorensen P.M."/>
            <person name="Baidoo E.E."/>
            <person name="De Carvalho A.C."/>
            <person name="Riley R."/>
            <person name="Lipzen A."/>
            <person name="He G."/>
            <person name="Yan M."/>
            <person name="Haridas S."/>
            <person name="Daum C."/>
            <person name="Yoshinaga Y."/>
            <person name="Ng V."/>
            <person name="Grigoriev I.V."/>
            <person name="Munk R."/>
            <person name="Nuraida L."/>
            <person name="Wijaya C.H."/>
            <person name="Morales P.-C."/>
            <person name="Keasling J.D."/>
        </authorList>
    </citation>
    <scope>NUCLEOTIDE SEQUENCE [LARGE SCALE GENOMIC DNA]</scope>
    <source>
        <strain evidence="1 2">FGSC 2613</strain>
    </source>
</reference>
<proteinExistence type="predicted"/>